<reference evidence="10 11" key="1">
    <citation type="submission" date="2021-03" db="EMBL/GenBank/DDBJ databases">
        <title>Leishmania (Mundinia) martiniquensis Genome sequencing and assembly.</title>
        <authorList>
            <person name="Almutairi H."/>
            <person name="Gatherer D."/>
        </authorList>
    </citation>
    <scope>NUCLEOTIDE SEQUENCE [LARGE SCALE GENOMIC DNA]</scope>
    <source>
        <strain evidence="10">LSCM1</strain>
    </source>
</reference>
<evidence type="ECO:0000256" key="8">
    <source>
        <dbReference type="RuleBase" id="RU367082"/>
    </source>
</evidence>
<dbReference type="EC" id="3.5.1.122" evidence="3 8"/>
<dbReference type="GeneID" id="92512065"/>
<protein>
    <recommendedName>
        <fullName evidence="4 8">Protein N-terminal glutamine amidohydrolase</fullName>
        <ecNumber evidence="3 8">3.5.1.122</ecNumber>
    </recommendedName>
    <alternativeName>
        <fullName evidence="6 8">Protein NH2-terminal glutamine deamidase</fullName>
    </alternativeName>
</protein>
<dbReference type="Gene3D" id="3.10.620.10">
    <property type="entry name" value="Protein N-terminal glutamine amidohydrolase, alpha beta roll"/>
    <property type="match status" value="1"/>
</dbReference>
<comment type="caution">
    <text evidence="10">The sequence shown here is derived from an EMBL/GenBank/DDBJ whole genome shotgun (WGS) entry which is preliminary data.</text>
</comment>
<dbReference type="OrthoDB" id="191192at2759"/>
<dbReference type="RefSeq" id="XP_067176102.1">
    <property type="nucleotide sequence ID" value="XM_067319553.1"/>
</dbReference>
<dbReference type="AlphaFoldDB" id="A0A836GEJ7"/>
<evidence type="ECO:0000256" key="4">
    <source>
        <dbReference type="ARBA" id="ARBA00021247"/>
    </source>
</evidence>
<evidence type="ECO:0000259" key="9">
    <source>
        <dbReference type="Pfam" id="PF09764"/>
    </source>
</evidence>
<sequence>MTSHLEYAFCYCEENVYKFLESIYTKSDLFDRSCAVFMTSFSCRPCDEVLNSWTSLVPYRPYESSEFRKDLTVWDYHVIALVRSTHSGKWYVVDQDSKLPPTEDTELGPLAPRCVDLHRYVTQVLFLDAAASGLVCSELTELLNRVRYRVIERDDYLSLLRSDRSHMQKAPGMYRAKPPPWPPVSESSASVGYEAKKRAEAVLSALPPNLRVNNLACFINAASTSIPGVIMDRHSFEEFFH</sequence>
<dbReference type="EMBL" id="JAFEUZ010000032">
    <property type="protein sequence ID" value="KAG5470709.1"/>
    <property type="molecule type" value="Genomic_DNA"/>
</dbReference>
<name>A0A836GEJ7_9TRYP</name>
<dbReference type="GO" id="GO:0005634">
    <property type="term" value="C:nucleus"/>
    <property type="evidence" value="ECO:0007669"/>
    <property type="project" value="TreeGrafter"/>
</dbReference>
<dbReference type="KEGG" id="lmat:92512065"/>
<gene>
    <name evidence="10" type="ORF">LSCM1_01955</name>
</gene>
<keyword evidence="11" id="KW-1185">Reference proteome</keyword>
<dbReference type="InterPro" id="IPR037132">
    <property type="entry name" value="N_Gln_amidohydro_ab_roll_sf"/>
</dbReference>
<comment type="similarity">
    <text evidence="1 8">Belongs to the NTAQ1 family.</text>
</comment>
<comment type="catalytic activity">
    <reaction evidence="7 8">
        <text>N-terminal L-glutaminyl-[protein] + H2O = N-terminal L-glutamyl-[protein] + NH4(+)</text>
        <dbReference type="Rhea" id="RHEA:50680"/>
        <dbReference type="Rhea" id="RHEA-COMP:12668"/>
        <dbReference type="Rhea" id="RHEA-COMP:12777"/>
        <dbReference type="ChEBI" id="CHEBI:15377"/>
        <dbReference type="ChEBI" id="CHEBI:28938"/>
        <dbReference type="ChEBI" id="CHEBI:64721"/>
        <dbReference type="ChEBI" id="CHEBI:64722"/>
        <dbReference type="EC" id="3.5.1.122"/>
    </reaction>
</comment>
<feature type="domain" description="Protein N-terminal glutamine amidohydrolase alpha beta roll" evidence="9">
    <location>
        <begin position="7"/>
        <end position="240"/>
    </location>
</feature>
<evidence type="ECO:0000256" key="7">
    <source>
        <dbReference type="ARBA" id="ARBA00048768"/>
    </source>
</evidence>
<dbReference type="PANTHER" id="PTHR13035:SF0">
    <property type="entry name" value="PROTEIN N-TERMINAL GLUTAMINE AMIDOHYDROLASE"/>
    <property type="match status" value="1"/>
</dbReference>
<evidence type="ECO:0000313" key="11">
    <source>
        <dbReference type="Proteomes" id="UP000673552"/>
    </source>
</evidence>
<evidence type="ECO:0000256" key="6">
    <source>
        <dbReference type="ARBA" id="ARBA00029677"/>
    </source>
</evidence>
<evidence type="ECO:0000313" key="10">
    <source>
        <dbReference type="EMBL" id="KAG5470709.1"/>
    </source>
</evidence>
<dbReference type="Proteomes" id="UP000673552">
    <property type="component" value="Chromosome 32"/>
</dbReference>
<organism evidence="10 11">
    <name type="scientific">Leishmania martiniquensis</name>
    <dbReference type="NCBI Taxonomy" id="1580590"/>
    <lineage>
        <taxon>Eukaryota</taxon>
        <taxon>Discoba</taxon>
        <taxon>Euglenozoa</taxon>
        <taxon>Kinetoplastea</taxon>
        <taxon>Metakinetoplastina</taxon>
        <taxon>Trypanosomatida</taxon>
        <taxon>Trypanosomatidae</taxon>
        <taxon>Leishmaniinae</taxon>
        <taxon>Leishmania</taxon>
    </lineage>
</organism>
<evidence type="ECO:0000256" key="5">
    <source>
        <dbReference type="ARBA" id="ARBA00022801"/>
    </source>
</evidence>
<proteinExistence type="inferred from homology"/>
<evidence type="ECO:0000256" key="2">
    <source>
        <dbReference type="ARBA" id="ARBA00011245"/>
    </source>
</evidence>
<dbReference type="GO" id="GO:0008418">
    <property type="term" value="F:protein-N-terminal asparagine amidohydrolase activity"/>
    <property type="evidence" value="ECO:0007669"/>
    <property type="project" value="UniProtKB-UniRule"/>
</dbReference>
<evidence type="ECO:0000256" key="3">
    <source>
        <dbReference type="ARBA" id="ARBA00012718"/>
    </source>
</evidence>
<dbReference type="InterPro" id="IPR039733">
    <property type="entry name" value="NTAQ1"/>
</dbReference>
<dbReference type="PANTHER" id="PTHR13035">
    <property type="entry name" value="PROTEIN N-TERMINAL GLUTAMINE AMIDOHYDROLASE"/>
    <property type="match status" value="1"/>
</dbReference>
<accession>A0A836GEJ7</accession>
<dbReference type="GO" id="GO:0005829">
    <property type="term" value="C:cytosol"/>
    <property type="evidence" value="ECO:0007669"/>
    <property type="project" value="TreeGrafter"/>
</dbReference>
<comment type="function">
    <text evidence="8">Mediates the side-chain deamidation of N-terminal glutamine residues to glutamate, an important step in N-end rule pathway of protein degradation. Conversion of the resulting N-terminal glutamine to glutamate renders the protein susceptible to arginylation, polyubiquitination and degradation as specified by the N-end rule. Does not act on substrates with internal or C-terminal glutamine and does not act on non-glutamine residues in any position.</text>
</comment>
<dbReference type="Pfam" id="PF09764">
    <property type="entry name" value="Nt_Gln_amidase"/>
    <property type="match status" value="1"/>
</dbReference>
<evidence type="ECO:0000256" key="1">
    <source>
        <dbReference type="ARBA" id="ARBA00008985"/>
    </source>
</evidence>
<keyword evidence="5 8" id="KW-0378">Hydrolase</keyword>
<comment type="subunit">
    <text evidence="2 8">Monomer.</text>
</comment>
<dbReference type="GO" id="GO:0070773">
    <property type="term" value="F:protein-N-terminal glutamine amidohydrolase activity"/>
    <property type="evidence" value="ECO:0007669"/>
    <property type="project" value="UniProtKB-UniRule"/>
</dbReference>
<dbReference type="InterPro" id="IPR023128">
    <property type="entry name" value="Prot_N_Gln_amidohydro_ab_roll"/>
</dbReference>